<dbReference type="Proteomes" id="UP000887565">
    <property type="component" value="Unplaced"/>
</dbReference>
<dbReference type="WBParaSite" id="nRc.2.0.1.t45073-RA">
    <property type="protein sequence ID" value="nRc.2.0.1.t45073-RA"/>
    <property type="gene ID" value="nRc.2.0.1.g45073"/>
</dbReference>
<reference evidence="2" key="1">
    <citation type="submission" date="2022-11" db="UniProtKB">
        <authorList>
            <consortium name="WormBaseParasite"/>
        </authorList>
    </citation>
    <scope>IDENTIFICATION</scope>
</reference>
<evidence type="ECO:0000313" key="1">
    <source>
        <dbReference type="Proteomes" id="UP000887565"/>
    </source>
</evidence>
<proteinExistence type="predicted"/>
<name>A0A915L1X7_ROMCU</name>
<organism evidence="1 2">
    <name type="scientific">Romanomermis culicivorax</name>
    <name type="common">Nematode worm</name>
    <dbReference type="NCBI Taxonomy" id="13658"/>
    <lineage>
        <taxon>Eukaryota</taxon>
        <taxon>Metazoa</taxon>
        <taxon>Ecdysozoa</taxon>
        <taxon>Nematoda</taxon>
        <taxon>Enoplea</taxon>
        <taxon>Dorylaimia</taxon>
        <taxon>Mermithida</taxon>
        <taxon>Mermithoidea</taxon>
        <taxon>Mermithidae</taxon>
        <taxon>Romanomermis</taxon>
    </lineage>
</organism>
<accession>A0A915L1X7</accession>
<dbReference type="AlphaFoldDB" id="A0A915L1X7"/>
<sequence>MKFNGIVATVHKPTEKDGGTPLFYYSPSALSWGRENPCRYLSSYCST</sequence>
<keyword evidence="1" id="KW-1185">Reference proteome</keyword>
<protein>
    <submittedName>
        <fullName evidence="2">Uncharacterized protein</fullName>
    </submittedName>
</protein>
<evidence type="ECO:0000313" key="2">
    <source>
        <dbReference type="WBParaSite" id="nRc.2.0.1.t45073-RA"/>
    </source>
</evidence>